<dbReference type="SMART" id="SM00490">
    <property type="entry name" value="HELICc"/>
    <property type="match status" value="1"/>
</dbReference>
<feature type="compositionally biased region" description="Polar residues" evidence="3">
    <location>
        <begin position="274"/>
        <end position="289"/>
    </location>
</feature>
<dbReference type="Pfam" id="PF00176">
    <property type="entry name" value="SNF2-rel_dom"/>
    <property type="match status" value="1"/>
</dbReference>
<evidence type="ECO:0000256" key="2">
    <source>
        <dbReference type="ARBA" id="ARBA00023242"/>
    </source>
</evidence>
<dbReference type="GO" id="GO:0005634">
    <property type="term" value="C:nucleus"/>
    <property type="evidence" value="ECO:0007669"/>
    <property type="project" value="TreeGrafter"/>
</dbReference>
<dbReference type="CDD" id="cd18793">
    <property type="entry name" value="SF2_C_SNF"/>
    <property type="match status" value="1"/>
</dbReference>
<evidence type="ECO:0000256" key="3">
    <source>
        <dbReference type="SAM" id="MobiDB-lite"/>
    </source>
</evidence>
<dbReference type="EMBL" id="CADCXU010020318">
    <property type="protein sequence ID" value="CAB0008265.1"/>
    <property type="molecule type" value="Genomic_DNA"/>
</dbReference>
<dbReference type="InterPro" id="IPR000330">
    <property type="entry name" value="SNF2_N"/>
</dbReference>
<evidence type="ECO:0008006" key="8">
    <source>
        <dbReference type="Google" id="ProtNLM"/>
    </source>
</evidence>
<feature type="region of interest" description="Disordered" evidence="3">
    <location>
        <begin position="236"/>
        <end position="294"/>
    </location>
</feature>
<feature type="non-terminal residue" evidence="6">
    <location>
        <position position="1"/>
    </location>
</feature>
<proteinExistence type="predicted"/>
<keyword evidence="1" id="KW-0378">Hydrolase</keyword>
<dbReference type="GO" id="GO:0140658">
    <property type="term" value="F:ATP-dependent chromatin remodeler activity"/>
    <property type="evidence" value="ECO:0007669"/>
    <property type="project" value="TreeGrafter"/>
</dbReference>
<dbReference type="GO" id="GO:0000785">
    <property type="term" value="C:chromatin"/>
    <property type="evidence" value="ECO:0007669"/>
    <property type="project" value="TreeGrafter"/>
</dbReference>
<evidence type="ECO:0000256" key="1">
    <source>
        <dbReference type="ARBA" id="ARBA00022801"/>
    </source>
</evidence>
<dbReference type="PANTHER" id="PTHR45623">
    <property type="entry name" value="CHROMODOMAIN-HELICASE-DNA-BINDING PROTEIN 3-RELATED-RELATED"/>
    <property type="match status" value="1"/>
</dbReference>
<dbReference type="GO" id="GO:0003677">
    <property type="term" value="F:DNA binding"/>
    <property type="evidence" value="ECO:0007669"/>
    <property type="project" value="TreeGrafter"/>
</dbReference>
<feature type="domain" description="Helicase C-terminal" evidence="5">
    <location>
        <begin position="44"/>
        <end position="203"/>
    </location>
</feature>
<dbReference type="GO" id="GO:0016887">
    <property type="term" value="F:ATP hydrolysis activity"/>
    <property type="evidence" value="ECO:0007669"/>
    <property type="project" value="TreeGrafter"/>
</dbReference>
<evidence type="ECO:0000313" key="7">
    <source>
        <dbReference type="Proteomes" id="UP000479000"/>
    </source>
</evidence>
<keyword evidence="7" id="KW-1185">Reference proteome</keyword>
<dbReference type="GO" id="GO:0042393">
    <property type="term" value="F:histone binding"/>
    <property type="evidence" value="ECO:0007669"/>
    <property type="project" value="TreeGrafter"/>
</dbReference>
<dbReference type="PANTHER" id="PTHR45623:SF11">
    <property type="entry name" value="KISMET, ISOFORM C"/>
    <property type="match status" value="1"/>
</dbReference>
<dbReference type="InterPro" id="IPR001650">
    <property type="entry name" value="Helicase_C-like"/>
</dbReference>
<keyword evidence="2" id="KW-0539">Nucleus</keyword>
<gene>
    <name evidence="6" type="ORF">NTEN_LOCUS13511</name>
</gene>
<dbReference type="Gene3D" id="3.40.50.300">
    <property type="entry name" value="P-loop containing nucleotide triphosphate hydrolases"/>
    <property type="match status" value="1"/>
</dbReference>
<dbReference type="GO" id="GO:0005524">
    <property type="term" value="F:ATP binding"/>
    <property type="evidence" value="ECO:0007669"/>
    <property type="project" value="InterPro"/>
</dbReference>
<dbReference type="SUPFAM" id="SSF52540">
    <property type="entry name" value="P-loop containing nucleoside triphosphate hydrolases"/>
    <property type="match status" value="1"/>
</dbReference>
<reference evidence="6 7" key="1">
    <citation type="submission" date="2020-02" db="EMBL/GenBank/DDBJ databases">
        <authorList>
            <person name="Ferguson B K."/>
        </authorList>
    </citation>
    <scope>NUCLEOTIDE SEQUENCE [LARGE SCALE GENOMIC DNA]</scope>
</reference>
<organism evidence="6 7">
    <name type="scientific">Nesidiocoris tenuis</name>
    <dbReference type="NCBI Taxonomy" id="355587"/>
    <lineage>
        <taxon>Eukaryota</taxon>
        <taxon>Metazoa</taxon>
        <taxon>Ecdysozoa</taxon>
        <taxon>Arthropoda</taxon>
        <taxon>Hexapoda</taxon>
        <taxon>Insecta</taxon>
        <taxon>Pterygota</taxon>
        <taxon>Neoptera</taxon>
        <taxon>Paraneoptera</taxon>
        <taxon>Hemiptera</taxon>
        <taxon>Heteroptera</taxon>
        <taxon>Panheteroptera</taxon>
        <taxon>Cimicomorpha</taxon>
        <taxon>Miridae</taxon>
        <taxon>Dicyphina</taxon>
        <taxon>Nesidiocoris</taxon>
    </lineage>
</organism>
<dbReference type="InterPro" id="IPR049730">
    <property type="entry name" value="SNF2/RAD54-like_C"/>
</dbReference>
<dbReference type="AlphaFoldDB" id="A0A6H5GUX8"/>
<evidence type="ECO:0000259" key="4">
    <source>
        <dbReference type="PROSITE" id="PS51192"/>
    </source>
</evidence>
<dbReference type="GO" id="GO:0003682">
    <property type="term" value="F:chromatin binding"/>
    <property type="evidence" value="ECO:0007669"/>
    <property type="project" value="TreeGrafter"/>
</dbReference>
<dbReference type="Proteomes" id="UP000479000">
    <property type="component" value="Unassembled WGS sequence"/>
</dbReference>
<name>A0A6H5GUX8_9HEMI</name>
<evidence type="ECO:0000313" key="6">
    <source>
        <dbReference type="EMBL" id="CAB0008265.1"/>
    </source>
</evidence>
<protein>
    <recommendedName>
        <fullName evidence="8">Helicase C-terminal domain-containing protein</fullName>
    </recommendedName>
</protein>
<dbReference type="OrthoDB" id="5857104at2759"/>
<accession>A0A6H5GUX8</accession>
<sequence>AASRNMLQDYEMYYRNEKGNIIKDLQKFNVIITTFEIIITDFQDLKDFSWRICVIDEAHRLKNRNCKLLEGLRSLTLVSHLVDNWGYPFERIDGRIRGNLRQAAIDRFCKPDSDRFVFLLCTKAGGLGINLTAADTVIIYDSDWNPQNDLQERTERSWTKTMPRISSAKKTSIRSWKGERPSSLWSRRRVRLSPRPVSLRPVSDRTSILTIPISGRNGPRKLTLIRLKGMNRFHPGYTQGQESDEKTEALRRHGLQRSLESSREIRRRHLSREQLSQTFESPCQQSTSPAPWWDRDADKSLVVGTFKHGYESYTEMRRDPMLAFLNVCGPPSESA</sequence>
<dbReference type="GO" id="GO:0010468">
    <property type="term" value="P:regulation of gene expression"/>
    <property type="evidence" value="ECO:0007669"/>
    <property type="project" value="TreeGrafter"/>
</dbReference>
<dbReference type="InterPro" id="IPR027417">
    <property type="entry name" value="P-loop_NTPase"/>
</dbReference>
<feature type="domain" description="Helicase ATP-binding" evidence="4">
    <location>
        <begin position="1"/>
        <end position="153"/>
    </location>
</feature>
<dbReference type="PROSITE" id="PS51192">
    <property type="entry name" value="HELICASE_ATP_BIND_1"/>
    <property type="match status" value="1"/>
</dbReference>
<dbReference type="PROSITE" id="PS51194">
    <property type="entry name" value="HELICASE_CTER"/>
    <property type="match status" value="1"/>
</dbReference>
<evidence type="ECO:0000259" key="5">
    <source>
        <dbReference type="PROSITE" id="PS51194"/>
    </source>
</evidence>
<dbReference type="InterPro" id="IPR014001">
    <property type="entry name" value="Helicase_ATP-bd"/>
</dbReference>
<dbReference type="Pfam" id="PF00271">
    <property type="entry name" value="Helicase_C"/>
    <property type="match status" value="1"/>
</dbReference>
<dbReference type="Gene3D" id="1.10.10.60">
    <property type="entry name" value="Homeodomain-like"/>
    <property type="match status" value="1"/>
</dbReference>